<feature type="domain" description="DUF1553" evidence="4">
    <location>
        <begin position="532"/>
        <end position="780"/>
    </location>
</feature>
<evidence type="ECO:0000256" key="2">
    <source>
        <dbReference type="SAM" id="SignalP"/>
    </source>
</evidence>
<dbReference type="SUPFAM" id="SSF46626">
    <property type="entry name" value="Cytochrome c"/>
    <property type="match status" value="1"/>
</dbReference>
<dbReference type="Pfam" id="PF07587">
    <property type="entry name" value="PSD1"/>
    <property type="match status" value="1"/>
</dbReference>
<evidence type="ECO:0000259" key="5">
    <source>
        <dbReference type="Pfam" id="PF07635"/>
    </source>
</evidence>
<keyword evidence="7" id="KW-1185">Reference proteome</keyword>
<dbReference type="InterPro" id="IPR011429">
    <property type="entry name" value="Cyt_c_Planctomycete-type"/>
</dbReference>
<feature type="signal peptide" evidence="2">
    <location>
        <begin position="1"/>
        <end position="28"/>
    </location>
</feature>
<dbReference type="Proteomes" id="UP001500840">
    <property type="component" value="Unassembled WGS sequence"/>
</dbReference>
<evidence type="ECO:0000313" key="7">
    <source>
        <dbReference type="Proteomes" id="UP001500840"/>
    </source>
</evidence>
<feature type="region of interest" description="Disordered" evidence="1">
    <location>
        <begin position="659"/>
        <end position="685"/>
    </location>
</feature>
<evidence type="ECO:0000313" key="6">
    <source>
        <dbReference type="EMBL" id="GAA4469395.1"/>
    </source>
</evidence>
<feature type="domain" description="DUF1549" evidence="3">
    <location>
        <begin position="166"/>
        <end position="374"/>
    </location>
</feature>
<protein>
    <submittedName>
        <fullName evidence="6">DUF1553 domain-containing protein</fullName>
    </submittedName>
</protein>
<name>A0ABP8NQE8_9BACT</name>
<feature type="compositionally biased region" description="Polar residues" evidence="1">
    <location>
        <begin position="675"/>
        <end position="685"/>
    </location>
</feature>
<evidence type="ECO:0000259" key="4">
    <source>
        <dbReference type="Pfam" id="PF07587"/>
    </source>
</evidence>
<gene>
    <name evidence="6" type="ORF">GCM10023156_61350</name>
</gene>
<organism evidence="6 7">
    <name type="scientific">Novipirellula rosea</name>
    <dbReference type="NCBI Taxonomy" id="1031540"/>
    <lineage>
        <taxon>Bacteria</taxon>
        <taxon>Pseudomonadati</taxon>
        <taxon>Planctomycetota</taxon>
        <taxon>Planctomycetia</taxon>
        <taxon>Pirellulales</taxon>
        <taxon>Pirellulaceae</taxon>
        <taxon>Novipirellula</taxon>
    </lineage>
</organism>
<dbReference type="PANTHER" id="PTHR35889">
    <property type="entry name" value="CYCLOINULO-OLIGOSACCHARIDE FRUCTANOTRANSFERASE-RELATED"/>
    <property type="match status" value="1"/>
</dbReference>
<accession>A0ABP8NQE8</accession>
<sequence>MIDLKSRCDFACLLLAVVCMLTCPSTWAADVTPEAVDFNRDVRPILAENCYACHGFDEAAREADLRLDTFAGAIGDDGGISAIVPGQPDESELVPRVLSDDAADIMPPEDSGKQLTSAQKETLRRWVEQGAKYDAHWAFVPPQRTSPPDVTGADVTGADVNGATHPIDRFIQARLARDGLLPSPRADNATLIRRLSLDLIGLPPMPEEIDAFQSAAAADAAAAYRDLVERLLASPHYGERWGLWWLDQARYADSNGYSIDGPRSIWKYRDWVVDAMNDDMPFDTFTIEQLAGDLLPEATESQKVATGFHRNTQINQEGGIDKEQFRIDSVFDRVATTGTVWLGLTIGCAQCHDHKFDPITQVEYYRMFAFLNDQDEPSMKVYGSDAANLTAQWDAAKKDLSDYVADHAEEIDRWTASVSEASKKDLAAEVRKALDTKPGKRNLDQNRILLAAARKARGTETSDDRFEQLTAKYTSADEAMKRVPTTLVMQERRTPRTTHVFVKGDFTRPAAEVTPGTPAILHPLESASERPNRLDLARWITSPQNPLTARVIINRVWQHYFGRGLCEIENDFGLQGSLPSHPELLDWLAVEFVEQGWSLKEMHRQIVNSHAYQQTSRINPDLQAKDPENYLLGRQRRLRLDAEIIRDVSLRASGLLSPKLGGPPVHPPIPDGVMNQGQVRRSWNTSSGGDRYRRGIYTFRFRATPPPSLNVFDAPEGLSSCTRRLRSNTPLQALTLLNDPAHVEFAVALEKIIVRDGLETAFRLCTSRMPTEDEMAILDKLDSFTAARALLNLDESITRE</sequence>
<keyword evidence="2" id="KW-0732">Signal</keyword>
<proteinExistence type="predicted"/>
<feature type="chain" id="PRO_5047206744" evidence="2">
    <location>
        <begin position="29"/>
        <end position="800"/>
    </location>
</feature>
<reference evidence="7" key="1">
    <citation type="journal article" date="2019" name="Int. J. Syst. Evol. Microbiol.">
        <title>The Global Catalogue of Microorganisms (GCM) 10K type strain sequencing project: providing services to taxonomists for standard genome sequencing and annotation.</title>
        <authorList>
            <consortium name="The Broad Institute Genomics Platform"/>
            <consortium name="The Broad Institute Genome Sequencing Center for Infectious Disease"/>
            <person name="Wu L."/>
            <person name="Ma J."/>
        </authorList>
    </citation>
    <scope>NUCLEOTIDE SEQUENCE [LARGE SCALE GENOMIC DNA]</scope>
    <source>
        <strain evidence="7">JCM 17759</strain>
    </source>
</reference>
<comment type="caution">
    <text evidence="6">The sequence shown here is derived from an EMBL/GenBank/DDBJ whole genome shotgun (WGS) entry which is preliminary data.</text>
</comment>
<dbReference type="Pfam" id="PF07583">
    <property type="entry name" value="PSCyt2"/>
    <property type="match status" value="1"/>
</dbReference>
<dbReference type="InterPro" id="IPR036909">
    <property type="entry name" value="Cyt_c-like_dom_sf"/>
</dbReference>
<evidence type="ECO:0000256" key="1">
    <source>
        <dbReference type="SAM" id="MobiDB-lite"/>
    </source>
</evidence>
<evidence type="ECO:0000259" key="3">
    <source>
        <dbReference type="Pfam" id="PF07583"/>
    </source>
</evidence>
<dbReference type="RefSeq" id="WP_345327453.1">
    <property type="nucleotide sequence ID" value="NZ_BAABGA010000107.1"/>
</dbReference>
<dbReference type="EMBL" id="BAABGA010000107">
    <property type="protein sequence ID" value="GAA4469395.1"/>
    <property type="molecule type" value="Genomic_DNA"/>
</dbReference>
<dbReference type="PANTHER" id="PTHR35889:SF3">
    <property type="entry name" value="F-BOX DOMAIN-CONTAINING PROTEIN"/>
    <property type="match status" value="1"/>
</dbReference>
<dbReference type="InterPro" id="IPR022655">
    <property type="entry name" value="DUF1553"/>
</dbReference>
<feature type="domain" description="Cytochrome C Planctomycete-type" evidence="5">
    <location>
        <begin position="50"/>
        <end position="110"/>
    </location>
</feature>
<dbReference type="Pfam" id="PF07635">
    <property type="entry name" value="PSCyt1"/>
    <property type="match status" value="1"/>
</dbReference>
<dbReference type="InterPro" id="IPR011444">
    <property type="entry name" value="DUF1549"/>
</dbReference>